<feature type="transmembrane region" description="Helical" evidence="1">
    <location>
        <begin position="99"/>
        <end position="120"/>
    </location>
</feature>
<dbReference type="PANTHER" id="PTHR28026:SF9">
    <property type="entry name" value="2-HYDROXY-PALMITIC ACID DIOXYGENASE MPO1"/>
    <property type="match status" value="1"/>
</dbReference>
<evidence type="ECO:0000313" key="3">
    <source>
        <dbReference type="Proteomes" id="UP000249819"/>
    </source>
</evidence>
<keyword evidence="1" id="KW-1133">Transmembrane helix</keyword>
<protein>
    <submittedName>
        <fullName evidence="2">Putative membrane protein YGL010W</fullName>
    </submittedName>
</protein>
<dbReference type="RefSeq" id="WP_111594243.1">
    <property type="nucleotide sequence ID" value="NZ_QLMA01000008.1"/>
</dbReference>
<evidence type="ECO:0000313" key="2">
    <source>
        <dbReference type="EMBL" id="RAJ76508.1"/>
    </source>
</evidence>
<feature type="transmembrane region" description="Helical" evidence="1">
    <location>
        <begin position="74"/>
        <end position="92"/>
    </location>
</feature>
<keyword evidence="3" id="KW-1185">Reference proteome</keyword>
<dbReference type="PANTHER" id="PTHR28026">
    <property type="entry name" value="DUF962 DOMAIN PROTEIN (AFU_ORTHOLOGUE AFUA_8G05310)"/>
    <property type="match status" value="1"/>
</dbReference>
<dbReference type="InterPro" id="IPR009305">
    <property type="entry name" value="Mpo1-like"/>
</dbReference>
<feature type="transmembrane region" description="Helical" evidence="1">
    <location>
        <begin position="49"/>
        <end position="68"/>
    </location>
</feature>
<proteinExistence type="predicted"/>
<dbReference type="Proteomes" id="UP000249819">
    <property type="component" value="Unassembled WGS sequence"/>
</dbReference>
<dbReference type="GO" id="GO:0016020">
    <property type="term" value="C:membrane"/>
    <property type="evidence" value="ECO:0007669"/>
    <property type="project" value="GOC"/>
</dbReference>
<evidence type="ECO:0000256" key="1">
    <source>
        <dbReference type="SAM" id="Phobius"/>
    </source>
</evidence>
<gene>
    <name evidence="2" type="ORF">CLV59_10827</name>
</gene>
<sequence length="153" mass="17385">MRTVQSWLDEYGASHRNPVNKTIHWICVPAIFFSIVGLLYNIRLPYDVGGLHLTVAHIALALVLLYYVRLSPSLSAGMLIFCVLCLWIWRILENFGVTPWILSVIIFVLAWIGQFIGHNIEGAKPSFFKDLQFLLIGPAWLLSFLYKKAGIPI</sequence>
<feature type="transmembrane region" description="Helical" evidence="1">
    <location>
        <begin position="23"/>
        <end position="42"/>
    </location>
</feature>
<dbReference type="AlphaFoldDB" id="A0A327VRD5"/>
<keyword evidence="1" id="KW-0472">Membrane</keyword>
<organism evidence="2 3">
    <name type="scientific">Chitinophaga dinghuensis</name>
    <dbReference type="NCBI Taxonomy" id="1539050"/>
    <lineage>
        <taxon>Bacteria</taxon>
        <taxon>Pseudomonadati</taxon>
        <taxon>Bacteroidota</taxon>
        <taxon>Chitinophagia</taxon>
        <taxon>Chitinophagales</taxon>
        <taxon>Chitinophagaceae</taxon>
        <taxon>Chitinophaga</taxon>
    </lineage>
</organism>
<dbReference type="Pfam" id="PF06127">
    <property type="entry name" value="Mpo1-like"/>
    <property type="match status" value="1"/>
</dbReference>
<dbReference type="EMBL" id="QLMA01000008">
    <property type="protein sequence ID" value="RAJ76508.1"/>
    <property type="molecule type" value="Genomic_DNA"/>
</dbReference>
<accession>A0A327VRD5</accession>
<name>A0A327VRD5_9BACT</name>
<reference evidence="2 3" key="1">
    <citation type="submission" date="2018-06" db="EMBL/GenBank/DDBJ databases">
        <title>Genomic Encyclopedia of Archaeal and Bacterial Type Strains, Phase II (KMG-II): from individual species to whole genera.</title>
        <authorList>
            <person name="Goeker M."/>
        </authorList>
    </citation>
    <scope>NUCLEOTIDE SEQUENCE [LARGE SCALE GENOMIC DNA]</scope>
    <source>
        <strain evidence="2 3">DSM 29821</strain>
    </source>
</reference>
<keyword evidence="1" id="KW-0812">Transmembrane</keyword>
<comment type="caution">
    <text evidence="2">The sequence shown here is derived from an EMBL/GenBank/DDBJ whole genome shotgun (WGS) entry which is preliminary data.</text>
</comment>
<dbReference type="OrthoDB" id="5515308at2"/>
<dbReference type="GO" id="GO:0046521">
    <property type="term" value="P:sphingoid catabolic process"/>
    <property type="evidence" value="ECO:0007669"/>
    <property type="project" value="TreeGrafter"/>
</dbReference>